<dbReference type="NCBIfam" id="TIGR01946">
    <property type="entry name" value="rnfD"/>
    <property type="match status" value="1"/>
</dbReference>
<dbReference type="STRING" id="457570.Nther_1082"/>
<evidence type="ECO:0000256" key="2">
    <source>
        <dbReference type="ARBA" id="ARBA00022553"/>
    </source>
</evidence>
<feature type="transmembrane region" description="Helical" evidence="10">
    <location>
        <begin position="285"/>
        <end position="303"/>
    </location>
</feature>
<sequence length="315" mass="33459">MKEKLVVSSSPHLRSPETIDSIMRDVLIALIPPFIVSIWLFGWTSIIVVAVATAVSMITESLIVHKSLAPRKLKGDLSAAVTGVIFGLSLPPGTPWWVVASGAFVAIFIAKQIFGGIGYNIFNPALVGRAFVVVAWPSYLTHWTEPFEPVDAASRATPLAFPGMTEGSPFEIVPFTDLFVGTIAGSLGETSALAITIGGIFLLIRGHIDFRVPLGFLGALALVVSIAGENALFHLVSGSAFFGAIFIATCMVTSPYTKTGKLIFGIGCGAITAILRMYAAIPAGVTYAVLLMNALVPFINVYTKPRVYGEVNNKK</sequence>
<reference evidence="11 12" key="2">
    <citation type="journal article" date="2011" name="J. Bacteriol.">
        <title>Complete genome sequence of the anaerobic, halophilic alkalithermophile Natranaerobius thermophilus JW/NM-WN-LF.</title>
        <authorList>
            <person name="Zhao B."/>
            <person name="Mesbah N.M."/>
            <person name="Dalin E."/>
            <person name="Goodwin L."/>
            <person name="Nolan M."/>
            <person name="Pitluck S."/>
            <person name="Chertkov O."/>
            <person name="Brettin T.S."/>
            <person name="Han J."/>
            <person name="Larimer F.W."/>
            <person name="Land M.L."/>
            <person name="Hauser L."/>
            <person name="Kyrpides N."/>
            <person name="Wiegel J."/>
        </authorList>
    </citation>
    <scope>NUCLEOTIDE SEQUENCE [LARGE SCALE GENOMIC DNA]</scope>
    <source>
        <strain evidence="12">ATCC BAA-1301 / DSM 18059 / JW/NM-WN-LF</strain>
    </source>
</reference>
<keyword evidence="9 10" id="KW-0472">Membrane</keyword>
<keyword evidence="12" id="KW-1185">Reference proteome</keyword>
<dbReference type="InParanoid" id="B2A143"/>
<dbReference type="Proteomes" id="UP000001683">
    <property type="component" value="Chromosome"/>
</dbReference>
<comment type="subcellular location">
    <subcellularLocation>
        <location evidence="10">Cell membrane</location>
        <topology evidence="10">Multi-pass membrane protein</topology>
    </subcellularLocation>
</comment>
<dbReference type="eggNOG" id="COG4658">
    <property type="taxonomic scope" value="Bacteria"/>
</dbReference>
<feature type="modified residue" description="FMN phosphoryl threonine" evidence="10">
    <location>
        <position position="157"/>
    </location>
</feature>
<feature type="transmembrane region" description="Helical" evidence="10">
    <location>
        <begin position="73"/>
        <end position="90"/>
    </location>
</feature>
<evidence type="ECO:0000313" key="12">
    <source>
        <dbReference type="Proteomes" id="UP000001683"/>
    </source>
</evidence>
<reference evidence="11 12" key="1">
    <citation type="submission" date="2008-04" db="EMBL/GenBank/DDBJ databases">
        <title>Complete sequence of chromosome of Natranaerobius thermophilus JW/NM-WN-LF.</title>
        <authorList>
            <consortium name="US DOE Joint Genome Institute"/>
            <person name="Copeland A."/>
            <person name="Lucas S."/>
            <person name="Lapidus A."/>
            <person name="Glavina del Rio T."/>
            <person name="Dalin E."/>
            <person name="Tice H."/>
            <person name="Bruce D."/>
            <person name="Goodwin L."/>
            <person name="Pitluck S."/>
            <person name="Chertkov O."/>
            <person name="Brettin T."/>
            <person name="Detter J.C."/>
            <person name="Han C."/>
            <person name="Kuske C.R."/>
            <person name="Schmutz J."/>
            <person name="Larimer F."/>
            <person name="Land M."/>
            <person name="Hauser L."/>
            <person name="Kyrpides N."/>
            <person name="Lykidis A."/>
            <person name="Mesbah N.M."/>
            <person name="Wiegel J."/>
        </authorList>
    </citation>
    <scope>NUCLEOTIDE SEQUENCE [LARGE SCALE GENOMIC DNA]</scope>
    <source>
        <strain evidence="12">ATCC BAA-1301 / DSM 18059 / JW/NM-WN-LF</strain>
    </source>
</reference>
<keyword evidence="8 10" id="KW-1133">Transmembrane helix</keyword>
<keyword evidence="2 10" id="KW-0597">Phosphoprotein</keyword>
<gene>
    <name evidence="10" type="primary">rnfD</name>
    <name evidence="11" type="ordered locus">Nther_1082</name>
</gene>
<keyword evidence="1 10" id="KW-0813">Transport</keyword>
<keyword evidence="7 10" id="KW-0249">Electron transport</keyword>
<comment type="subunit">
    <text evidence="10">The complex is composed of six subunits: RnfA, RnfB, RnfC, RnfD, RnfE and RnfG.</text>
</comment>
<evidence type="ECO:0000256" key="10">
    <source>
        <dbReference type="HAMAP-Rule" id="MF_00462"/>
    </source>
</evidence>
<dbReference type="RefSeq" id="WP_012447541.1">
    <property type="nucleotide sequence ID" value="NC_010718.1"/>
</dbReference>
<name>B2A143_NATTJ</name>
<keyword evidence="6 10" id="KW-1278">Translocase</keyword>
<evidence type="ECO:0000256" key="5">
    <source>
        <dbReference type="ARBA" id="ARBA00022692"/>
    </source>
</evidence>
<evidence type="ECO:0000256" key="1">
    <source>
        <dbReference type="ARBA" id="ARBA00022448"/>
    </source>
</evidence>
<organism evidence="11 12">
    <name type="scientific">Natranaerobius thermophilus (strain ATCC BAA-1301 / DSM 18059 / JW/NM-WN-LF)</name>
    <dbReference type="NCBI Taxonomy" id="457570"/>
    <lineage>
        <taxon>Bacteria</taxon>
        <taxon>Bacillati</taxon>
        <taxon>Bacillota</taxon>
        <taxon>Clostridia</taxon>
        <taxon>Natranaerobiales</taxon>
        <taxon>Natranaerobiaceae</taxon>
        <taxon>Natranaerobius</taxon>
    </lineage>
</organism>
<keyword evidence="10" id="KW-1003">Cell membrane</keyword>
<evidence type="ECO:0000313" key="11">
    <source>
        <dbReference type="EMBL" id="ACB84666.1"/>
    </source>
</evidence>
<dbReference type="EMBL" id="CP001034">
    <property type="protein sequence ID" value="ACB84666.1"/>
    <property type="molecule type" value="Genomic_DNA"/>
</dbReference>
<feature type="transmembrane region" description="Helical" evidence="10">
    <location>
        <begin position="233"/>
        <end position="253"/>
    </location>
</feature>
<comment type="cofactor">
    <cofactor evidence="10">
        <name>FMN</name>
        <dbReference type="ChEBI" id="CHEBI:58210"/>
    </cofactor>
</comment>
<dbReference type="KEGG" id="nth:Nther_1082"/>
<evidence type="ECO:0000256" key="7">
    <source>
        <dbReference type="ARBA" id="ARBA00022982"/>
    </source>
</evidence>
<dbReference type="HAMAP" id="MF_00462">
    <property type="entry name" value="RsxD_RnfD"/>
    <property type="match status" value="1"/>
</dbReference>
<dbReference type="InterPro" id="IPR011303">
    <property type="entry name" value="RnfD_bac"/>
</dbReference>
<accession>B2A143</accession>
<feature type="transmembrane region" description="Helical" evidence="10">
    <location>
        <begin position="210"/>
        <end position="227"/>
    </location>
</feature>
<evidence type="ECO:0000256" key="3">
    <source>
        <dbReference type="ARBA" id="ARBA00022630"/>
    </source>
</evidence>
<dbReference type="AlphaFoldDB" id="B2A143"/>
<dbReference type="InterPro" id="IPR004338">
    <property type="entry name" value="NqrB/RnfD"/>
</dbReference>
<dbReference type="PANTHER" id="PTHR30578">
    <property type="entry name" value="ELECTRON TRANSPORT COMPLEX PROTEIN RNFD"/>
    <property type="match status" value="1"/>
</dbReference>
<comment type="function">
    <text evidence="10">Part of a membrane-bound complex that couples electron transfer with translocation of ions across the membrane.</text>
</comment>
<evidence type="ECO:0000256" key="4">
    <source>
        <dbReference type="ARBA" id="ARBA00022643"/>
    </source>
</evidence>
<evidence type="ECO:0000256" key="8">
    <source>
        <dbReference type="ARBA" id="ARBA00022989"/>
    </source>
</evidence>
<dbReference type="GO" id="GO:0005886">
    <property type="term" value="C:plasma membrane"/>
    <property type="evidence" value="ECO:0007669"/>
    <property type="project" value="UniProtKB-SubCell"/>
</dbReference>
<feature type="transmembrane region" description="Helical" evidence="10">
    <location>
        <begin position="46"/>
        <end position="64"/>
    </location>
</feature>
<dbReference type="EC" id="7.-.-.-" evidence="10"/>
<proteinExistence type="inferred from homology"/>
<feature type="transmembrane region" description="Helical" evidence="10">
    <location>
        <begin position="121"/>
        <end position="139"/>
    </location>
</feature>
<protein>
    <recommendedName>
        <fullName evidence="10">Ion-translocating oxidoreductase complex subunit D</fullName>
        <ecNumber evidence="10">7.-.-.-</ecNumber>
    </recommendedName>
    <alternativeName>
        <fullName evidence="10">Rnf electron transport complex subunit D</fullName>
    </alternativeName>
</protein>
<keyword evidence="5 10" id="KW-0812">Transmembrane</keyword>
<comment type="similarity">
    <text evidence="10">Belongs to the NqrB/RnfD family.</text>
</comment>
<evidence type="ECO:0000256" key="9">
    <source>
        <dbReference type="ARBA" id="ARBA00023136"/>
    </source>
</evidence>
<dbReference type="GO" id="GO:0055085">
    <property type="term" value="P:transmembrane transport"/>
    <property type="evidence" value="ECO:0007669"/>
    <property type="project" value="InterPro"/>
</dbReference>
<dbReference type="GO" id="GO:0022900">
    <property type="term" value="P:electron transport chain"/>
    <property type="evidence" value="ECO:0007669"/>
    <property type="project" value="UniProtKB-UniRule"/>
</dbReference>
<dbReference type="PANTHER" id="PTHR30578:SF0">
    <property type="entry name" value="ION-TRANSLOCATING OXIDOREDUCTASE COMPLEX SUBUNIT D"/>
    <property type="match status" value="1"/>
</dbReference>
<keyword evidence="3 10" id="KW-0285">Flavoprotein</keyword>
<evidence type="ECO:0000256" key="6">
    <source>
        <dbReference type="ARBA" id="ARBA00022967"/>
    </source>
</evidence>
<dbReference type="OrthoDB" id="9776359at2"/>
<keyword evidence="4 10" id="KW-0288">FMN</keyword>
<dbReference type="HOGENOM" id="CLU_042020_1_0_9"/>
<dbReference type="Pfam" id="PF03116">
    <property type="entry name" value="NQR2_RnfD_RnfE"/>
    <property type="match status" value="1"/>
</dbReference>
<feature type="transmembrane region" description="Helical" evidence="10">
    <location>
        <begin position="262"/>
        <end position="279"/>
    </location>
</feature>
<feature type="transmembrane region" description="Helical" evidence="10">
    <location>
        <begin position="178"/>
        <end position="203"/>
    </location>
</feature>